<evidence type="ECO:0000313" key="2">
    <source>
        <dbReference type="EMBL" id="KIV92855.1"/>
    </source>
</evidence>
<feature type="compositionally biased region" description="Basic and acidic residues" evidence="1">
    <location>
        <begin position="57"/>
        <end position="77"/>
    </location>
</feature>
<dbReference type="GeneID" id="27321964"/>
<feature type="region of interest" description="Disordered" evidence="1">
    <location>
        <begin position="37"/>
        <end position="105"/>
    </location>
</feature>
<organism evidence="2 3">
    <name type="scientific">Exophiala mesophila</name>
    <name type="common">Black yeast-like fungus</name>
    <dbReference type="NCBI Taxonomy" id="212818"/>
    <lineage>
        <taxon>Eukaryota</taxon>
        <taxon>Fungi</taxon>
        <taxon>Dikarya</taxon>
        <taxon>Ascomycota</taxon>
        <taxon>Pezizomycotina</taxon>
        <taxon>Eurotiomycetes</taxon>
        <taxon>Chaetothyriomycetidae</taxon>
        <taxon>Chaetothyriales</taxon>
        <taxon>Herpotrichiellaceae</taxon>
        <taxon>Exophiala</taxon>
    </lineage>
</organism>
<dbReference type="HOGENOM" id="CLU_2084854_0_0_1"/>
<proteinExistence type="predicted"/>
<dbReference type="EMBL" id="KN847522">
    <property type="protein sequence ID" value="KIV92855.1"/>
    <property type="molecule type" value="Genomic_DNA"/>
</dbReference>
<dbReference type="AlphaFoldDB" id="A0A0D1WUD0"/>
<gene>
    <name evidence="2" type="ORF">PV10_04119</name>
</gene>
<name>A0A0D1WUD0_EXOME</name>
<dbReference type="RefSeq" id="XP_016224429.1">
    <property type="nucleotide sequence ID" value="XM_016368641.1"/>
</dbReference>
<reference evidence="2 3" key="1">
    <citation type="submission" date="2015-01" db="EMBL/GenBank/DDBJ databases">
        <title>The Genome Sequence of Exophiala mesophila CBS40295.</title>
        <authorList>
            <consortium name="The Broad Institute Genomics Platform"/>
            <person name="Cuomo C."/>
            <person name="de Hoog S."/>
            <person name="Gorbushina A."/>
            <person name="Stielow B."/>
            <person name="Teixiera M."/>
            <person name="Abouelleil A."/>
            <person name="Chapman S.B."/>
            <person name="Priest M."/>
            <person name="Young S.K."/>
            <person name="Wortman J."/>
            <person name="Nusbaum C."/>
            <person name="Birren B."/>
        </authorList>
    </citation>
    <scope>NUCLEOTIDE SEQUENCE [LARGE SCALE GENOMIC DNA]</scope>
    <source>
        <strain evidence="2 3">CBS 40295</strain>
    </source>
</reference>
<keyword evidence="3" id="KW-1185">Reference proteome</keyword>
<dbReference type="VEuPathDB" id="FungiDB:PV10_04119"/>
<sequence>MTFAVVVLNTKMSTRQRVFLSIASLCWSCTTLAAATHRQHTTKGRRVTKRPNLGRGTEQRDEVPRLSREIDSRELRGSEMPTGHTPEVDLANHGVDIDHPTSTTSTATLCYRAESTV</sequence>
<evidence type="ECO:0000256" key="1">
    <source>
        <dbReference type="SAM" id="MobiDB-lite"/>
    </source>
</evidence>
<dbReference type="Proteomes" id="UP000054302">
    <property type="component" value="Unassembled WGS sequence"/>
</dbReference>
<feature type="compositionally biased region" description="Basic residues" evidence="1">
    <location>
        <begin position="37"/>
        <end position="49"/>
    </location>
</feature>
<protein>
    <submittedName>
        <fullName evidence="2">Uncharacterized protein</fullName>
    </submittedName>
</protein>
<accession>A0A0D1WUD0</accession>
<evidence type="ECO:0000313" key="3">
    <source>
        <dbReference type="Proteomes" id="UP000054302"/>
    </source>
</evidence>